<organism evidence="1 2">
    <name type="scientific">Hermetia illucens</name>
    <name type="common">Black soldier fly</name>
    <dbReference type="NCBI Taxonomy" id="343691"/>
    <lineage>
        <taxon>Eukaryota</taxon>
        <taxon>Metazoa</taxon>
        <taxon>Ecdysozoa</taxon>
        <taxon>Arthropoda</taxon>
        <taxon>Hexapoda</taxon>
        <taxon>Insecta</taxon>
        <taxon>Pterygota</taxon>
        <taxon>Neoptera</taxon>
        <taxon>Endopterygota</taxon>
        <taxon>Diptera</taxon>
        <taxon>Brachycera</taxon>
        <taxon>Stratiomyomorpha</taxon>
        <taxon>Stratiomyidae</taxon>
        <taxon>Hermetiinae</taxon>
        <taxon>Hermetia</taxon>
    </lineage>
</organism>
<protein>
    <submittedName>
        <fullName evidence="1">Uncharacterized protein</fullName>
    </submittedName>
</protein>
<reference evidence="1 2" key="1">
    <citation type="submission" date="2020-11" db="EMBL/GenBank/DDBJ databases">
        <authorList>
            <person name="Wallbank WR R."/>
            <person name="Pardo Diaz C."/>
            <person name="Kozak K."/>
            <person name="Martin S."/>
            <person name="Jiggins C."/>
            <person name="Moest M."/>
            <person name="Warren A I."/>
            <person name="Generalovic N T."/>
            <person name="Byers J.R.P. K."/>
            <person name="Montejo-Kovacevich G."/>
            <person name="Yen C E."/>
        </authorList>
    </citation>
    <scope>NUCLEOTIDE SEQUENCE [LARGE SCALE GENOMIC DNA]</scope>
</reference>
<evidence type="ECO:0000313" key="2">
    <source>
        <dbReference type="Proteomes" id="UP000594454"/>
    </source>
</evidence>
<name>A0A7R8UYG7_HERIL</name>
<dbReference type="AlphaFoldDB" id="A0A7R8UYG7"/>
<evidence type="ECO:0000313" key="1">
    <source>
        <dbReference type="EMBL" id="CAD7089475.1"/>
    </source>
</evidence>
<dbReference type="EMBL" id="LR899012">
    <property type="protein sequence ID" value="CAD7089475.1"/>
    <property type="molecule type" value="Genomic_DNA"/>
</dbReference>
<dbReference type="Proteomes" id="UP000594454">
    <property type="component" value="Chromosome 4"/>
</dbReference>
<sequence>MLSKIGLFYEIARIPQDGTSLRRAKDQFVVFGKHTYDLAHFTAVPQTIVDSELKSCPLQEDIFLGSPKFIKDINHIPNFAVDTMYKRLNKPTCRPDKVECSELTLYKQELLLKPKICLNKNVHIF</sequence>
<accession>A0A7R8UYG7</accession>
<proteinExistence type="predicted"/>
<keyword evidence="2" id="KW-1185">Reference proteome</keyword>
<dbReference type="InParanoid" id="A0A7R8UYG7"/>
<gene>
    <name evidence="1" type="ORF">HERILL_LOCUS12019</name>
</gene>